<dbReference type="Proteomes" id="UP000192368">
    <property type="component" value="Unassembled WGS sequence"/>
</dbReference>
<organism evidence="1 2">
    <name type="scientific">Peptoniphilus asaccharolyticus DSM 20463</name>
    <dbReference type="NCBI Taxonomy" id="573058"/>
    <lineage>
        <taxon>Bacteria</taxon>
        <taxon>Bacillati</taxon>
        <taxon>Bacillota</taxon>
        <taxon>Tissierellia</taxon>
        <taxon>Tissierellales</taxon>
        <taxon>Peptoniphilaceae</taxon>
        <taxon>Peptoniphilus</taxon>
    </lineage>
</organism>
<dbReference type="Pfam" id="PF04883">
    <property type="entry name" value="HK97-gp10_like"/>
    <property type="match status" value="1"/>
</dbReference>
<protein>
    <submittedName>
        <fullName evidence="1">Bacteriophage HK97-gp10, putative tail-component</fullName>
    </submittedName>
</protein>
<gene>
    <name evidence="1" type="ORF">SAMN00017477_1027</name>
</gene>
<dbReference type="AlphaFoldDB" id="A0A1W1V1E6"/>
<keyword evidence="2" id="KW-1185">Reference proteome</keyword>
<proteinExistence type="predicted"/>
<reference evidence="2" key="1">
    <citation type="submission" date="2017-04" db="EMBL/GenBank/DDBJ databases">
        <authorList>
            <person name="Varghese N."/>
            <person name="Submissions S."/>
        </authorList>
    </citation>
    <scope>NUCLEOTIDE SEQUENCE [LARGE SCALE GENOMIC DNA]</scope>
    <source>
        <strain evidence="2">DSM 20463</strain>
    </source>
</reference>
<sequence>MSFGTKELVAYRDKLVSIRDNQDVILEKVIKGIAARLLRTVKLNTPVGQYDKPVSFIAYKGTDKETLVSFTPHTGKLGGTLRRGWFIDGYTNSGGYYTIKVVNNVEYAPYVESGHRIKRDGKTVGWVPGVFMLKISEQKIEKQIDKFVENELRKVLG</sequence>
<name>A0A1W1V1E6_PEPAS</name>
<dbReference type="STRING" id="573058.SAMN00017477_1027"/>
<accession>A0A1W1V1E6</accession>
<dbReference type="InterPro" id="IPR010064">
    <property type="entry name" value="HK97-gp10_tail"/>
</dbReference>
<dbReference type="EMBL" id="FWWR01000009">
    <property type="protein sequence ID" value="SMB87136.1"/>
    <property type="molecule type" value="Genomic_DNA"/>
</dbReference>
<dbReference type="OrthoDB" id="1850874at2"/>
<evidence type="ECO:0000313" key="1">
    <source>
        <dbReference type="EMBL" id="SMB87136.1"/>
    </source>
</evidence>
<dbReference type="RefSeq" id="WP_084230640.1">
    <property type="nucleotide sequence ID" value="NZ_FWWR01000009.1"/>
</dbReference>
<evidence type="ECO:0000313" key="2">
    <source>
        <dbReference type="Proteomes" id="UP000192368"/>
    </source>
</evidence>